<keyword evidence="6" id="KW-0436">Ligase</keyword>
<dbReference type="Pfam" id="PF01812">
    <property type="entry name" value="5-FTHF_cyc-lig"/>
    <property type="match status" value="1"/>
</dbReference>
<dbReference type="InterPro" id="IPR002698">
    <property type="entry name" value="FTHF_cligase"/>
</dbReference>
<dbReference type="GO" id="GO:0005524">
    <property type="term" value="F:ATP binding"/>
    <property type="evidence" value="ECO:0007669"/>
    <property type="project" value="UniProtKB-KW"/>
</dbReference>
<dbReference type="GO" id="GO:0046872">
    <property type="term" value="F:metal ion binding"/>
    <property type="evidence" value="ECO:0007669"/>
    <property type="project" value="UniProtKB-KW"/>
</dbReference>
<name>A0A238WEF9_9FLAO</name>
<evidence type="ECO:0000313" key="6">
    <source>
        <dbReference type="EMBL" id="SNR44817.1"/>
    </source>
</evidence>
<keyword evidence="3 4" id="KW-0067">ATP-binding</keyword>
<dbReference type="OrthoDB" id="9801938at2"/>
<sequence length="187" mass="22077">MEKKKLRKKYKELRANLSEEEIDTKSLAIANHSLELDIWDYEYYHIFLPIVKQKEVDTSYILNILQGKDKHILISKSDFTTNRMKHYLLTDATRFVINDYGIPEPENGIEIDSKKIDVIFLPLLAYDLQGNRVGYGKGFYDRFLSECKKEVVKVGLSFFEPEMREIRKDDTDLPLNYCISARKIHKY</sequence>
<accession>A0A238WEF9</accession>
<gene>
    <name evidence="6" type="ORF">SAMN06265376_101987</name>
</gene>
<proteinExistence type="inferred from homology"/>
<dbReference type="AlphaFoldDB" id="A0A238WEF9"/>
<dbReference type="Gene3D" id="3.40.50.10420">
    <property type="entry name" value="NagB/RpiA/CoA transferase-like"/>
    <property type="match status" value="1"/>
</dbReference>
<keyword evidence="5" id="KW-0460">Magnesium</keyword>
<evidence type="ECO:0000256" key="2">
    <source>
        <dbReference type="ARBA" id="ARBA00022741"/>
    </source>
</evidence>
<evidence type="ECO:0000256" key="1">
    <source>
        <dbReference type="ARBA" id="ARBA00010638"/>
    </source>
</evidence>
<keyword evidence="7" id="KW-1185">Reference proteome</keyword>
<keyword evidence="2 4" id="KW-0547">Nucleotide-binding</keyword>
<dbReference type="PANTHER" id="PTHR23407:SF1">
    <property type="entry name" value="5-FORMYLTETRAHYDROFOLATE CYCLO-LIGASE"/>
    <property type="match status" value="1"/>
</dbReference>
<evidence type="ECO:0000313" key="7">
    <source>
        <dbReference type="Proteomes" id="UP000198379"/>
    </source>
</evidence>
<evidence type="ECO:0000256" key="5">
    <source>
        <dbReference type="RuleBase" id="RU361279"/>
    </source>
</evidence>
<dbReference type="NCBIfam" id="TIGR02727">
    <property type="entry name" value="MTHFS_bact"/>
    <property type="match status" value="1"/>
</dbReference>
<comment type="cofactor">
    <cofactor evidence="5">
        <name>Mg(2+)</name>
        <dbReference type="ChEBI" id="CHEBI:18420"/>
    </cofactor>
</comment>
<dbReference type="PANTHER" id="PTHR23407">
    <property type="entry name" value="ATPASE INHIBITOR/5-FORMYLTETRAHYDROFOLATE CYCLO-LIGASE"/>
    <property type="match status" value="1"/>
</dbReference>
<dbReference type="PIRSF" id="PIRSF006806">
    <property type="entry name" value="FTHF_cligase"/>
    <property type="match status" value="1"/>
</dbReference>
<dbReference type="InterPro" id="IPR037171">
    <property type="entry name" value="NagB/RpiA_transferase-like"/>
</dbReference>
<keyword evidence="5" id="KW-0479">Metal-binding</keyword>
<comment type="catalytic activity">
    <reaction evidence="5">
        <text>(6S)-5-formyl-5,6,7,8-tetrahydrofolate + ATP = (6R)-5,10-methenyltetrahydrofolate + ADP + phosphate</text>
        <dbReference type="Rhea" id="RHEA:10488"/>
        <dbReference type="ChEBI" id="CHEBI:30616"/>
        <dbReference type="ChEBI" id="CHEBI:43474"/>
        <dbReference type="ChEBI" id="CHEBI:57455"/>
        <dbReference type="ChEBI" id="CHEBI:57457"/>
        <dbReference type="ChEBI" id="CHEBI:456216"/>
        <dbReference type="EC" id="6.3.3.2"/>
    </reaction>
</comment>
<evidence type="ECO:0000256" key="3">
    <source>
        <dbReference type="ARBA" id="ARBA00022840"/>
    </source>
</evidence>
<reference evidence="6 7" key="1">
    <citation type="submission" date="2017-06" db="EMBL/GenBank/DDBJ databases">
        <authorList>
            <person name="Kim H.J."/>
            <person name="Triplett B.A."/>
        </authorList>
    </citation>
    <scope>NUCLEOTIDE SEQUENCE [LARGE SCALE GENOMIC DNA]</scope>
    <source>
        <strain evidence="6 7">DSM 25597</strain>
    </source>
</reference>
<organism evidence="6 7">
    <name type="scientific">Dokdonia pacifica</name>
    <dbReference type="NCBI Taxonomy" id="1627892"/>
    <lineage>
        <taxon>Bacteria</taxon>
        <taxon>Pseudomonadati</taxon>
        <taxon>Bacteroidota</taxon>
        <taxon>Flavobacteriia</taxon>
        <taxon>Flavobacteriales</taxon>
        <taxon>Flavobacteriaceae</taxon>
        <taxon>Dokdonia</taxon>
    </lineage>
</organism>
<dbReference type="Proteomes" id="UP000198379">
    <property type="component" value="Unassembled WGS sequence"/>
</dbReference>
<dbReference type="GO" id="GO:0009396">
    <property type="term" value="P:folic acid-containing compound biosynthetic process"/>
    <property type="evidence" value="ECO:0007669"/>
    <property type="project" value="TreeGrafter"/>
</dbReference>
<dbReference type="RefSeq" id="WP_089370289.1">
    <property type="nucleotide sequence ID" value="NZ_BMEP01000003.1"/>
</dbReference>
<dbReference type="EMBL" id="FZNY01000001">
    <property type="protein sequence ID" value="SNR44817.1"/>
    <property type="molecule type" value="Genomic_DNA"/>
</dbReference>
<protein>
    <recommendedName>
        <fullName evidence="5">5-formyltetrahydrofolate cyclo-ligase</fullName>
        <ecNumber evidence="5">6.3.3.2</ecNumber>
    </recommendedName>
</protein>
<feature type="binding site" evidence="4">
    <location>
        <position position="55"/>
    </location>
    <ligand>
        <name>substrate</name>
    </ligand>
</feature>
<feature type="binding site" evidence="4">
    <location>
        <begin position="132"/>
        <end position="140"/>
    </location>
    <ligand>
        <name>ATP</name>
        <dbReference type="ChEBI" id="CHEBI:30616"/>
    </ligand>
</feature>
<dbReference type="InterPro" id="IPR024185">
    <property type="entry name" value="FTHF_cligase-like_sf"/>
</dbReference>
<evidence type="ECO:0000256" key="4">
    <source>
        <dbReference type="PIRSR" id="PIRSR006806-1"/>
    </source>
</evidence>
<dbReference type="EC" id="6.3.3.2" evidence="5"/>
<dbReference type="GO" id="GO:0035999">
    <property type="term" value="P:tetrahydrofolate interconversion"/>
    <property type="evidence" value="ECO:0007669"/>
    <property type="project" value="TreeGrafter"/>
</dbReference>
<dbReference type="SUPFAM" id="SSF100950">
    <property type="entry name" value="NagB/RpiA/CoA transferase-like"/>
    <property type="match status" value="1"/>
</dbReference>
<dbReference type="GO" id="GO:0030272">
    <property type="term" value="F:5-formyltetrahydrofolate cyclo-ligase activity"/>
    <property type="evidence" value="ECO:0007669"/>
    <property type="project" value="UniProtKB-EC"/>
</dbReference>
<feature type="binding site" evidence="4">
    <location>
        <begin position="3"/>
        <end position="7"/>
    </location>
    <ligand>
        <name>ATP</name>
        <dbReference type="ChEBI" id="CHEBI:30616"/>
    </ligand>
</feature>
<feature type="binding site" evidence="4">
    <location>
        <position position="50"/>
    </location>
    <ligand>
        <name>substrate</name>
    </ligand>
</feature>
<comment type="similarity">
    <text evidence="1 5">Belongs to the 5-formyltetrahydrofolate cyclo-ligase family.</text>
</comment>